<dbReference type="PROSITE" id="PS50109">
    <property type="entry name" value="HIS_KIN"/>
    <property type="match status" value="1"/>
</dbReference>
<protein>
    <recommendedName>
        <fullName evidence="3">histidine kinase</fullName>
        <ecNumber evidence="3">2.7.13.3</ecNumber>
    </recommendedName>
</protein>
<dbReference type="InterPro" id="IPR003661">
    <property type="entry name" value="HisK_dim/P_dom"/>
</dbReference>
<proteinExistence type="predicted"/>
<feature type="domain" description="HAMP" evidence="14">
    <location>
        <begin position="223"/>
        <end position="275"/>
    </location>
</feature>
<keyword evidence="6 12" id="KW-0812">Transmembrane</keyword>
<dbReference type="InterPro" id="IPR003660">
    <property type="entry name" value="HAMP_dom"/>
</dbReference>
<accession>A0A0C1MJW2</accession>
<name>A0A0C1MJW2_9GAMM</name>
<evidence type="ECO:0000256" key="3">
    <source>
        <dbReference type="ARBA" id="ARBA00012438"/>
    </source>
</evidence>
<dbReference type="AlphaFoldDB" id="A0A0C1MJW2"/>
<comment type="catalytic activity">
    <reaction evidence="1">
        <text>ATP + protein L-histidine = ADP + protein N-phospho-L-histidine.</text>
        <dbReference type="EC" id="2.7.13.3"/>
    </reaction>
</comment>
<evidence type="ECO:0000259" key="13">
    <source>
        <dbReference type="PROSITE" id="PS50109"/>
    </source>
</evidence>
<keyword evidence="8 12" id="KW-1133">Transmembrane helix</keyword>
<gene>
    <name evidence="15" type="ORF">JF50_08860</name>
</gene>
<evidence type="ECO:0000313" key="15">
    <source>
        <dbReference type="EMBL" id="KID57319.1"/>
    </source>
</evidence>
<reference evidence="15 16" key="1">
    <citation type="submission" date="2014-12" db="EMBL/GenBank/DDBJ databases">
        <title>Draft Genome Sequence of Pseudoalteromonas luteoviolacea HI1.</title>
        <authorList>
            <person name="Asahina A.Y."/>
            <person name="Hadfield M.G."/>
        </authorList>
    </citation>
    <scope>NUCLEOTIDE SEQUENCE [LARGE SCALE GENOMIC DNA]</scope>
    <source>
        <strain evidence="15 16">HI1</strain>
    </source>
</reference>
<dbReference type="PRINTS" id="PR00344">
    <property type="entry name" value="BCTRLSENSOR"/>
</dbReference>
<feature type="compositionally biased region" description="Basic and acidic residues" evidence="11">
    <location>
        <begin position="107"/>
        <end position="130"/>
    </location>
</feature>
<evidence type="ECO:0000259" key="14">
    <source>
        <dbReference type="PROSITE" id="PS50885"/>
    </source>
</evidence>
<evidence type="ECO:0000256" key="1">
    <source>
        <dbReference type="ARBA" id="ARBA00000085"/>
    </source>
</evidence>
<dbReference type="Gene3D" id="6.10.340.10">
    <property type="match status" value="1"/>
</dbReference>
<sequence length="501" mass="56368">MKLTLRRKLLAILLLVNAVLISAVYYANQLAFEKSFKEYLQNSSRAKLTALLPTIRENFDRYGEDWMTRKSPHWTRLVGEYHGRSQAEIDEMVKRPPRRGPPRHHRSESDKPNADAKLPERRIGREERPPRHMRGAQSRLVFKSATGELLKGRKDSKNTTLWIEVYKNEDNTGPLLGSIGLENGLEISNSLDSLFASRQQHWFLGIAVIAMLVSSLLAIPFSRFLVAPVLSLRAAAKKIAAGNYEPPFKSFSKDELGLLAKDLNTLAITLADNLQSRQQWIADISHELRTPIAVFKAELEGMIDGIIESDEAQLHSLYDEINRLTKLVDDLHQLSMSDRGSLSYHMQECDITEIIGHTFDSHLATLKSKHFEWSIEGQPETMLYCDEARLLQLFGNFMQNTLRYTDSSETIPGKIRVLITLQKDQVLIRWQDSSPSVEPDLLPKLFDRLYRVDKARDRASGGSGLGLAICASIVQAHSGTITATASELGGVSVDVTLPVIK</sequence>
<dbReference type="EC" id="2.7.13.3" evidence="3"/>
<dbReference type="PANTHER" id="PTHR45436:SF5">
    <property type="entry name" value="SENSOR HISTIDINE KINASE TRCS"/>
    <property type="match status" value="1"/>
</dbReference>
<dbReference type="RefSeq" id="WP_039609092.1">
    <property type="nucleotide sequence ID" value="NZ_JWIC01000005.1"/>
</dbReference>
<dbReference type="OrthoDB" id="9804645at2"/>
<evidence type="ECO:0000256" key="11">
    <source>
        <dbReference type="SAM" id="MobiDB-lite"/>
    </source>
</evidence>
<dbReference type="GO" id="GO:0000155">
    <property type="term" value="F:phosphorelay sensor kinase activity"/>
    <property type="evidence" value="ECO:0007669"/>
    <property type="project" value="InterPro"/>
</dbReference>
<dbReference type="Pfam" id="PF00672">
    <property type="entry name" value="HAMP"/>
    <property type="match status" value="1"/>
</dbReference>
<comment type="caution">
    <text evidence="15">The sequence shown here is derived from an EMBL/GenBank/DDBJ whole genome shotgun (WGS) entry which is preliminary data.</text>
</comment>
<keyword evidence="7" id="KW-0418">Kinase</keyword>
<dbReference type="GO" id="GO:0005886">
    <property type="term" value="C:plasma membrane"/>
    <property type="evidence" value="ECO:0007669"/>
    <property type="project" value="TreeGrafter"/>
</dbReference>
<evidence type="ECO:0000256" key="8">
    <source>
        <dbReference type="ARBA" id="ARBA00022989"/>
    </source>
</evidence>
<dbReference type="InterPro" id="IPR036097">
    <property type="entry name" value="HisK_dim/P_sf"/>
</dbReference>
<keyword evidence="4" id="KW-0597">Phosphoprotein</keyword>
<dbReference type="Pfam" id="PF00512">
    <property type="entry name" value="HisKA"/>
    <property type="match status" value="1"/>
</dbReference>
<dbReference type="EMBL" id="JWIC01000005">
    <property type="protein sequence ID" value="KID57319.1"/>
    <property type="molecule type" value="Genomic_DNA"/>
</dbReference>
<dbReference type="Pfam" id="PF02518">
    <property type="entry name" value="HATPase_c"/>
    <property type="match status" value="1"/>
</dbReference>
<evidence type="ECO:0000256" key="10">
    <source>
        <dbReference type="ARBA" id="ARBA00023136"/>
    </source>
</evidence>
<dbReference type="SMART" id="SM00388">
    <property type="entry name" value="HisKA"/>
    <property type="match status" value="1"/>
</dbReference>
<dbReference type="SMART" id="SM00387">
    <property type="entry name" value="HATPase_c"/>
    <property type="match status" value="1"/>
</dbReference>
<keyword evidence="5" id="KW-0808">Transferase</keyword>
<dbReference type="CDD" id="cd00082">
    <property type="entry name" value="HisKA"/>
    <property type="match status" value="1"/>
</dbReference>
<dbReference type="Gene3D" id="1.10.287.130">
    <property type="match status" value="1"/>
</dbReference>
<dbReference type="Proteomes" id="UP000031327">
    <property type="component" value="Unassembled WGS sequence"/>
</dbReference>
<dbReference type="SUPFAM" id="SSF158472">
    <property type="entry name" value="HAMP domain-like"/>
    <property type="match status" value="1"/>
</dbReference>
<evidence type="ECO:0000256" key="7">
    <source>
        <dbReference type="ARBA" id="ARBA00022777"/>
    </source>
</evidence>
<evidence type="ECO:0000256" key="2">
    <source>
        <dbReference type="ARBA" id="ARBA00004370"/>
    </source>
</evidence>
<organism evidence="15 16">
    <name type="scientific">Pseudoalteromonas luteoviolacea</name>
    <dbReference type="NCBI Taxonomy" id="43657"/>
    <lineage>
        <taxon>Bacteria</taxon>
        <taxon>Pseudomonadati</taxon>
        <taxon>Pseudomonadota</taxon>
        <taxon>Gammaproteobacteria</taxon>
        <taxon>Alteromonadales</taxon>
        <taxon>Pseudoalteromonadaceae</taxon>
        <taxon>Pseudoalteromonas</taxon>
    </lineage>
</organism>
<keyword evidence="10 12" id="KW-0472">Membrane</keyword>
<dbReference type="InterPro" id="IPR003594">
    <property type="entry name" value="HATPase_dom"/>
</dbReference>
<dbReference type="CDD" id="cd06225">
    <property type="entry name" value="HAMP"/>
    <property type="match status" value="1"/>
</dbReference>
<dbReference type="PROSITE" id="PS50885">
    <property type="entry name" value="HAMP"/>
    <property type="match status" value="1"/>
</dbReference>
<feature type="region of interest" description="Disordered" evidence="11">
    <location>
        <begin position="86"/>
        <end position="136"/>
    </location>
</feature>
<evidence type="ECO:0000256" key="9">
    <source>
        <dbReference type="ARBA" id="ARBA00023012"/>
    </source>
</evidence>
<evidence type="ECO:0000256" key="6">
    <source>
        <dbReference type="ARBA" id="ARBA00022692"/>
    </source>
</evidence>
<comment type="subcellular location">
    <subcellularLocation>
        <location evidence="2">Membrane</location>
    </subcellularLocation>
</comment>
<dbReference type="InterPro" id="IPR036890">
    <property type="entry name" value="HATPase_C_sf"/>
</dbReference>
<dbReference type="InterPro" id="IPR050428">
    <property type="entry name" value="TCS_sensor_his_kinase"/>
</dbReference>
<evidence type="ECO:0000313" key="16">
    <source>
        <dbReference type="Proteomes" id="UP000031327"/>
    </source>
</evidence>
<feature type="compositionally biased region" description="Basic residues" evidence="11">
    <location>
        <begin position="95"/>
        <end position="106"/>
    </location>
</feature>
<dbReference type="InterPro" id="IPR005467">
    <property type="entry name" value="His_kinase_dom"/>
</dbReference>
<evidence type="ECO:0000256" key="12">
    <source>
        <dbReference type="SAM" id="Phobius"/>
    </source>
</evidence>
<dbReference type="SMART" id="SM00304">
    <property type="entry name" value="HAMP"/>
    <property type="match status" value="1"/>
</dbReference>
<feature type="domain" description="Histidine kinase" evidence="13">
    <location>
        <begin position="283"/>
        <end position="501"/>
    </location>
</feature>
<dbReference type="InterPro" id="IPR004358">
    <property type="entry name" value="Sig_transdc_His_kin-like_C"/>
</dbReference>
<keyword evidence="9" id="KW-0902">Two-component regulatory system</keyword>
<dbReference type="PANTHER" id="PTHR45436">
    <property type="entry name" value="SENSOR HISTIDINE KINASE YKOH"/>
    <property type="match status" value="1"/>
</dbReference>
<feature type="transmembrane region" description="Helical" evidence="12">
    <location>
        <begin position="202"/>
        <end position="226"/>
    </location>
</feature>
<dbReference type="Gene3D" id="3.30.565.10">
    <property type="entry name" value="Histidine kinase-like ATPase, C-terminal domain"/>
    <property type="match status" value="1"/>
</dbReference>
<evidence type="ECO:0000256" key="5">
    <source>
        <dbReference type="ARBA" id="ARBA00022679"/>
    </source>
</evidence>
<evidence type="ECO:0000256" key="4">
    <source>
        <dbReference type="ARBA" id="ARBA00022553"/>
    </source>
</evidence>
<dbReference type="SUPFAM" id="SSF55874">
    <property type="entry name" value="ATPase domain of HSP90 chaperone/DNA topoisomerase II/histidine kinase"/>
    <property type="match status" value="1"/>
</dbReference>
<dbReference type="SUPFAM" id="SSF47384">
    <property type="entry name" value="Homodimeric domain of signal transducing histidine kinase"/>
    <property type="match status" value="1"/>
</dbReference>